<reference evidence="3" key="1">
    <citation type="journal article" date="2014" name="Proc. Natl. Acad. Sci. U.S.A.">
        <title>Extensive sampling of basidiomycete genomes demonstrates inadequacy of the white-rot/brown-rot paradigm for wood decay fungi.</title>
        <authorList>
            <person name="Riley R."/>
            <person name="Salamov A.A."/>
            <person name="Brown D.W."/>
            <person name="Nagy L.G."/>
            <person name="Floudas D."/>
            <person name="Held B.W."/>
            <person name="Levasseur A."/>
            <person name="Lombard V."/>
            <person name="Morin E."/>
            <person name="Otillar R."/>
            <person name="Lindquist E.A."/>
            <person name="Sun H."/>
            <person name="LaButti K.M."/>
            <person name="Schmutz J."/>
            <person name="Jabbour D."/>
            <person name="Luo H."/>
            <person name="Baker S.E."/>
            <person name="Pisabarro A.G."/>
            <person name="Walton J.D."/>
            <person name="Blanchette R.A."/>
            <person name="Henrissat B."/>
            <person name="Martin F."/>
            <person name="Cullen D."/>
            <person name="Hibbett D.S."/>
            <person name="Grigoriev I.V."/>
        </authorList>
    </citation>
    <scope>NUCLEOTIDE SEQUENCE [LARGE SCALE GENOMIC DNA]</scope>
    <source>
        <strain evidence="3">FD-172 SS1</strain>
    </source>
</reference>
<dbReference type="EMBL" id="KL198187">
    <property type="protein sequence ID" value="KDQ05790.1"/>
    <property type="molecule type" value="Genomic_DNA"/>
</dbReference>
<keyword evidence="1" id="KW-0472">Membrane</keyword>
<accession>A0A067LU81</accession>
<dbReference type="InParanoid" id="A0A067LU81"/>
<dbReference type="HOGENOM" id="CLU_1366042_0_0_1"/>
<evidence type="ECO:0000313" key="3">
    <source>
        <dbReference type="Proteomes" id="UP000027195"/>
    </source>
</evidence>
<proteinExistence type="predicted"/>
<keyword evidence="1" id="KW-0812">Transmembrane</keyword>
<gene>
    <name evidence="2" type="ORF">BOTBODRAFT_295152</name>
</gene>
<organism evidence="2 3">
    <name type="scientific">Botryobasidium botryosum (strain FD-172 SS1)</name>
    <dbReference type="NCBI Taxonomy" id="930990"/>
    <lineage>
        <taxon>Eukaryota</taxon>
        <taxon>Fungi</taxon>
        <taxon>Dikarya</taxon>
        <taxon>Basidiomycota</taxon>
        <taxon>Agaricomycotina</taxon>
        <taxon>Agaricomycetes</taxon>
        <taxon>Cantharellales</taxon>
        <taxon>Botryobasidiaceae</taxon>
        <taxon>Botryobasidium</taxon>
    </lineage>
</organism>
<name>A0A067LU81_BOTB1</name>
<keyword evidence="1" id="KW-1133">Transmembrane helix</keyword>
<feature type="transmembrane region" description="Helical" evidence="1">
    <location>
        <begin position="78"/>
        <end position="97"/>
    </location>
</feature>
<dbReference type="AlphaFoldDB" id="A0A067LU81"/>
<evidence type="ECO:0000313" key="2">
    <source>
        <dbReference type="EMBL" id="KDQ05790.1"/>
    </source>
</evidence>
<protein>
    <submittedName>
        <fullName evidence="2">Uncharacterized protein</fullName>
    </submittedName>
</protein>
<sequence>MPIRNSTTSLKPQTELAVEWRNTDLLYKGCLGSAIFCGTFDMHNLPSVGPKIPFSRKTSRLRVRLTTWGRSKFTMTRLIIVGLQLLGSSVTLAFWAAHQVTESAWAPSSLRHTPTRATFTLFVVYTAMAPIWMLCLFLDVYRKGTPASRLVVELAWVAALGAYHGCEPFYRSFQLNYLAGLRFLLLRSYWTHHCRRQHLS</sequence>
<evidence type="ECO:0000256" key="1">
    <source>
        <dbReference type="SAM" id="Phobius"/>
    </source>
</evidence>
<dbReference type="Proteomes" id="UP000027195">
    <property type="component" value="Unassembled WGS sequence"/>
</dbReference>
<feature type="transmembrane region" description="Helical" evidence="1">
    <location>
        <begin position="117"/>
        <end position="141"/>
    </location>
</feature>
<keyword evidence="3" id="KW-1185">Reference proteome</keyword>